<evidence type="ECO:0000313" key="2">
    <source>
        <dbReference type="Proteomes" id="UP000527324"/>
    </source>
</evidence>
<dbReference type="EMBL" id="JACHOQ010000001">
    <property type="protein sequence ID" value="MBB5738691.1"/>
    <property type="molecule type" value="Genomic_DNA"/>
</dbReference>
<dbReference type="GeneID" id="88839447"/>
<dbReference type="Pfam" id="PF14384">
    <property type="entry name" value="BrnA_antitoxin"/>
    <property type="match status" value="1"/>
</dbReference>
<dbReference type="RefSeq" id="WP_182713319.1">
    <property type="nucleotide sequence ID" value="NZ_CAJFZW010000003.1"/>
</dbReference>
<evidence type="ECO:0000313" key="1">
    <source>
        <dbReference type="EMBL" id="MBB5738691.1"/>
    </source>
</evidence>
<keyword evidence="2" id="KW-1185">Reference proteome</keyword>
<comment type="caution">
    <text evidence="1">The sequence shown here is derived from an EMBL/GenBank/DDBJ whole genome shotgun (WGS) entry which is preliminary data.</text>
</comment>
<organism evidence="1 2">
    <name type="scientific">Brevundimonas aurantiaca</name>
    <dbReference type="NCBI Taxonomy" id="74316"/>
    <lineage>
        <taxon>Bacteria</taxon>
        <taxon>Pseudomonadati</taxon>
        <taxon>Pseudomonadota</taxon>
        <taxon>Alphaproteobacteria</taxon>
        <taxon>Caulobacterales</taxon>
        <taxon>Caulobacteraceae</taxon>
        <taxon>Brevundimonas</taxon>
    </lineage>
</organism>
<dbReference type="Proteomes" id="UP000527324">
    <property type="component" value="Unassembled WGS sequence"/>
</dbReference>
<proteinExistence type="predicted"/>
<dbReference type="AlphaFoldDB" id="A0A7W9C404"/>
<name>A0A7W9C404_9CAUL</name>
<protein>
    <submittedName>
        <fullName evidence="1">Uncharacterized protein (DUF4415 family)</fullName>
    </submittedName>
</protein>
<dbReference type="InterPro" id="IPR025528">
    <property type="entry name" value="BrnA_antitoxin"/>
</dbReference>
<accession>A0A7W9C404</accession>
<reference evidence="1 2" key="1">
    <citation type="submission" date="2020-08" db="EMBL/GenBank/DDBJ databases">
        <title>Genomic Encyclopedia of Type Strains, Phase IV (KMG-IV): sequencing the most valuable type-strain genomes for metagenomic binning, comparative biology and taxonomic classification.</title>
        <authorList>
            <person name="Goeker M."/>
        </authorList>
    </citation>
    <scope>NUCLEOTIDE SEQUENCE [LARGE SCALE GENOMIC DNA]</scope>
    <source>
        <strain evidence="1 2">DSM 4731</strain>
    </source>
</reference>
<gene>
    <name evidence="1" type="ORF">GGQ93_000382</name>
</gene>
<sequence>MTVNSDATKTDWVDPDEAPELDDVWFDKADHYRGETLVQRGRPKGADKISTTIRFDADVLAAFKQDGPGWQTRMNQALRDWLKRKSDAA</sequence>